<evidence type="ECO:0000313" key="2">
    <source>
        <dbReference type="EMBL" id="MFC3454077.1"/>
    </source>
</evidence>
<feature type="compositionally biased region" description="Polar residues" evidence="1">
    <location>
        <begin position="103"/>
        <end position="113"/>
    </location>
</feature>
<sequence>MTDAEPGLVEVFDGWLSRRLPTTNIIAEPESEFGAGSAYRIFTAADQPNPITLERTLATSPNVAFVDLERKIGIPAVIDMADRLSLRKTLASKVAGEQPVPTPTGTSPRASTFKTCCPSRCGTAR</sequence>
<evidence type="ECO:0000313" key="3">
    <source>
        <dbReference type="Proteomes" id="UP001595645"/>
    </source>
</evidence>
<name>A0ABV7P6L7_9PSEU</name>
<dbReference type="Gene3D" id="3.40.710.10">
    <property type="entry name" value="DD-peptidase/beta-lactamase superfamily"/>
    <property type="match status" value="1"/>
</dbReference>
<comment type="caution">
    <text evidence="2">The sequence shown here is derived from an EMBL/GenBank/DDBJ whole genome shotgun (WGS) entry which is preliminary data.</text>
</comment>
<keyword evidence="3" id="KW-1185">Reference proteome</keyword>
<reference evidence="3" key="1">
    <citation type="journal article" date="2019" name="Int. J. Syst. Evol. Microbiol.">
        <title>The Global Catalogue of Microorganisms (GCM) 10K type strain sequencing project: providing services to taxonomists for standard genome sequencing and annotation.</title>
        <authorList>
            <consortium name="The Broad Institute Genomics Platform"/>
            <consortium name="The Broad Institute Genome Sequencing Center for Infectious Disease"/>
            <person name="Wu L."/>
            <person name="Ma J."/>
        </authorList>
    </citation>
    <scope>NUCLEOTIDE SEQUENCE [LARGE SCALE GENOMIC DNA]</scope>
    <source>
        <strain evidence="3">CGMCC 4.7676</strain>
    </source>
</reference>
<organism evidence="2 3">
    <name type="scientific">Amycolatopsis speibonae</name>
    <dbReference type="NCBI Taxonomy" id="1450224"/>
    <lineage>
        <taxon>Bacteria</taxon>
        <taxon>Bacillati</taxon>
        <taxon>Actinomycetota</taxon>
        <taxon>Actinomycetes</taxon>
        <taxon>Pseudonocardiales</taxon>
        <taxon>Pseudonocardiaceae</taxon>
        <taxon>Amycolatopsis</taxon>
    </lineage>
</organism>
<feature type="region of interest" description="Disordered" evidence="1">
    <location>
        <begin position="94"/>
        <end position="113"/>
    </location>
</feature>
<dbReference type="SUPFAM" id="SSF56601">
    <property type="entry name" value="beta-lactamase/transpeptidase-like"/>
    <property type="match status" value="1"/>
</dbReference>
<accession>A0ABV7P6L7</accession>
<dbReference type="EMBL" id="JBHRWK010000059">
    <property type="protein sequence ID" value="MFC3454077.1"/>
    <property type="molecule type" value="Genomic_DNA"/>
</dbReference>
<dbReference type="Proteomes" id="UP001595645">
    <property type="component" value="Unassembled WGS sequence"/>
</dbReference>
<proteinExistence type="predicted"/>
<dbReference type="RefSeq" id="WP_378243269.1">
    <property type="nucleotide sequence ID" value="NZ_JBHRWK010000059.1"/>
</dbReference>
<evidence type="ECO:0000256" key="1">
    <source>
        <dbReference type="SAM" id="MobiDB-lite"/>
    </source>
</evidence>
<evidence type="ECO:0008006" key="4">
    <source>
        <dbReference type="Google" id="ProtNLM"/>
    </source>
</evidence>
<protein>
    <recommendedName>
        <fullName evidence="4">Aminoglycoside phosphotransferase domain-containing protein</fullName>
    </recommendedName>
</protein>
<gene>
    <name evidence="2" type="ORF">ACFOSH_31975</name>
</gene>
<dbReference type="InterPro" id="IPR012338">
    <property type="entry name" value="Beta-lactam/transpept-like"/>
</dbReference>